<keyword evidence="4" id="KW-0677">Repeat</keyword>
<dbReference type="OrthoDB" id="3176171at2759"/>
<dbReference type="EMBL" id="NKXS01003043">
    <property type="protein sequence ID" value="PIN11068.1"/>
    <property type="molecule type" value="Genomic_DNA"/>
</dbReference>
<dbReference type="AlphaFoldDB" id="A0A2G9H0L3"/>
<evidence type="ECO:0000256" key="1">
    <source>
        <dbReference type="ARBA" id="ARBA00004592"/>
    </source>
</evidence>
<dbReference type="InterPro" id="IPR011989">
    <property type="entry name" value="ARM-like"/>
</dbReference>
<dbReference type="InterPro" id="IPR016024">
    <property type="entry name" value="ARM-type_fold"/>
</dbReference>
<sequence length="369" mass="41691">MYEEKIADLIKQVEYENVRSISAEDEIERMKKQITDLQVLLQQNQVEISRYHEALADTTKMYEERIEALNQQLKDERAYTVRTEEELNSTKKLLREYQSSFEINAEKEIDELRTRLQEACQLHETTVNELRLLSVEYKNLESEKTTVENELHAMRKALRVEGRRRKEAETELHNIMKGVPESEDGFEEKTPYMNESMNKAASALCNQQTLHKPNRSRETILSQRNTITKICEEVGLEKILSLLESGDLDVQIHAVKVVANLAAEDANQEKIVQEGGLDALLMLVESSQDTTILRVASGAIANLAMNEANQVLITNKGGAQLLANAASKTDDPQTLRMIAGAIANLCGNEKLHVILKEDGAIKALLGMTR</sequence>
<feature type="coiled-coil region" evidence="9">
    <location>
        <begin position="20"/>
        <end position="157"/>
    </location>
</feature>
<evidence type="ECO:0000256" key="6">
    <source>
        <dbReference type="ARBA" id="ARBA00023288"/>
    </source>
</evidence>
<dbReference type="GO" id="GO:0071562">
    <property type="term" value="P:nucleus-vacuole junction assembly"/>
    <property type="evidence" value="ECO:0007669"/>
    <property type="project" value="InterPro"/>
</dbReference>
<dbReference type="InterPro" id="IPR000225">
    <property type="entry name" value="Armadillo"/>
</dbReference>
<evidence type="ECO:0000256" key="3">
    <source>
        <dbReference type="ARBA" id="ARBA00022554"/>
    </source>
</evidence>
<dbReference type="GO" id="GO:0043495">
    <property type="term" value="F:protein-membrane adaptor activity"/>
    <property type="evidence" value="ECO:0007669"/>
    <property type="project" value="InterPro"/>
</dbReference>
<proteinExistence type="inferred from homology"/>
<dbReference type="PANTHER" id="PTHR47249">
    <property type="entry name" value="VACUOLAR PROTEIN 8"/>
    <property type="match status" value="1"/>
</dbReference>
<comment type="similarity">
    <text evidence="2">Belongs to the beta-catenin family.</text>
</comment>
<comment type="caution">
    <text evidence="10">The sequence shown here is derived from an EMBL/GenBank/DDBJ whole genome shotgun (WGS) entry which is preliminary data.</text>
</comment>
<dbReference type="PANTHER" id="PTHR47249:SF1">
    <property type="entry name" value="VACUOLAR PROTEIN 8"/>
    <property type="match status" value="1"/>
</dbReference>
<dbReference type="Pfam" id="PF00514">
    <property type="entry name" value="Arm"/>
    <property type="match status" value="1"/>
</dbReference>
<keyword evidence="9" id="KW-0175">Coiled coil</keyword>
<evidence type="ECO:0000313" key="11">
    <source>
        <dbReference type="Proteomes" id="UP000231279"/>
    </source>
</evidence>
<dbReference type="SMART" id="SM00185">
    <property type="entry name" value="ARM"/>
    <property type="match status" value="3"/>
</dbReference>
<keyword evidence="11" id="KW-1185">Reference proteome</keyword>
<dbReference type="Gene3D" id="1.25.10.10">
    <property type="entry name" value="Leucine-rich Repeat Variant"/>
    <property type="match status" value="1"/>
</dbReference>
<reference evidence="11" key="1">
    <citation type="journal article" date="2018" name="Gigascience">
        <title>Genome assembly of the Pink Ipe (Handroanthus impetiginosus, Bignoniaceae), a highly valued, ecologically keystone Neotropical timber forest tree.</title>
        <authorList>
            <person name="Silva-Junior O.B."/>
            <person name="Grattapaglia D."/>
            <person name="Novaes E."/>
            <person name="Collevatti R.G."/>
        </authorList>
    </citation>
    <scope>NUCLEOTIDE SEQUENCE [LARGE SCALE GENOMIC DNA]</scope>
    <source>
        <strain evidence="11">cv. UFG-1</strain>
    </source>
</reference>
<feature type="repeat" description="ARM" evidence="8">
    <location>
        <begin position="234"/>
        <end position="276"/>
    </location>
</feature>
<evidence type="ECO:0000256" key="2">
    <source>
        <dbReference type="ARBA" id="ARBA00005462"/>
    </source>
</evidence>
<name>A0A2G9H0L3_9LAMI</name>
<dbReference type="STRING" id="429701.A0A2G9H0L3"/>
<evidence type="ECO:0000256" key="7">
    <source>
        <dbReference type="ARBA" id="ARBA00026209"/>
    </source>
</evidence>
<organism evidence="10 11">
    <name type="scientific">Handroanthus impetiginosus</name>
    <dbReference type="NCBI Taxonomy" id="429701"/>
    <lineage>
        <taxon>Eukaryota</taxon>
        <taxon>Viridiplantae</taxon>
        <taxon>Streptophyta</taxon>
        <taxon>Embryophyta</taxon>
        <taxon>Tracheophyta</taxon>
        <taxon>Spermatophyta</taxon>
        <taxon>Magnoliopsida</taxon>
        <taxon>eudicotyledons</taxon>
        <taxon>Gunneridae</taxon>
        <taxon>Pentapetalae</taxon>
        <taxon>asterids</taxon>
        <taxon>lamiids</taxon>
        <taxon>Lamiales</taxon>
        <taxon>Bignoniaceae</taxon>
        <taxon>Crescentiina</taxon>
        <taxon>Tabebuia alliance</taxon>
        <taxon>Handroanthus</taxon>
    </lineage>
</organism>
<keyword evidence="6" id="KW-0449">Lipoprotein</keyword>
<keyword evidence="3" id="KW-0926">Vacuole</keyword>
<evidence type="ECO:0000256" key="5">
    <source>
        <dbReference type="ARBA" id="ARBA00023136"/>
    </source>
</evidence>
<dbReference type="GO" id="GO:0005774">
    <property type="term" value="C:vacuolar membrane"/>
    <property type="evidence" value="ECO:0007669"/>
    <property type="project" value="UniProtKB-SubCell"/>
</dbReference>
<dbReference type="Proteomes" id="UP000231279">
    <property type="component" value="Unassembled WGS sequence"/>
</dbReference>
<comment type="subcellular location">
    <subcellularLocation>
        <location evidence="1">Vacuole membrane</location>
        <topology evidence="1">Lipid-anchor</topology>
    </subcellularLocation>
</comment>
<dbReference type="InterPro" id="IPR045156">
    <property type="entry name" value="Vac8"/>
</dbReference>
<evidence type="ECO:0000256" key="9">
    <source>
        <dbReference type="SAM" id="Coils"/>
    </source>
</evidence>
<evidence type="ECO:0000256" key="8">
    <source>
        <dbReference type="PROSITE-ProRule" id="PRU00259"/>
    </source>
</evidence>
<dbReference type="PROSITE" id="PS50176">
    <property type="entry name" value="ARM_REPEAT"/>
    <property type="match status" value="2"/>
</dbReference>
<accession>A0A2G9H0L3</accession>
<keyword evidence="5" id="KW-0472">Membrane</keyword>
<dbReference type="SUPFAM" id="SSF48371">
    <property type="entry name" value="ARM repeat"/>
    <property type="match status" value="1"/>
</dbReference>
<evidence type="ECO:0000256" key="4">
    <source>
        <dbReference type="ARBA" id="ARBA00022737"/>
    </source>
</evidence>
<gene>
    <name evidence="10" type="ORF">CDL12_16348</name>
</gene>
<feature type="repeat" description="ARM" evidence="8">
    <location>
        <begin position="275"/>
        <end position="318"/>
    </location>
</feature>
<evidence type="ECO:0000313" key="10">
    <source>
        <dbReference type="EMBL" id="PIN11068.1"/>
    </source>
</evidence>
<protein>
    <recommendedName>
        <fullName evidence="7">Vacuolar protein 8</fullName>
    </recommendedName>
</protein>